<dbReference type="GO" id="GO:0006865">
    <property type="term" value="P:amino acid transport"/>
    <property type="evidence" value="ECO:0007669"/>
    <property type="project" value="UniProtKB-KW"/>
</dbReference>
<dbReference type="InterPro" id="IPR028081">
    <property type="entry name" value="Leu-bd"/>
</dbReference>
<protein>
    <submittedName>
        <fullName evidence="6">Branched-chain amino acid transport system substrate-binding protein</fullName>
    </submittedName>
</protein>
<evidence type="ECO:0000313" key="6">
    <source>
        <dbReference type="EMBL" id="TCO12058.1"/>
    </source>
</evidence>
<evidence type="ECO:0000256" key="4">
    <source>
        <dbReference type="SAM" id="SignalP"/>
    </source>
</evidence>
<dbReference type="InterPro" id="IPR051010">
    <property type="entry name" value="BCAA_transport"/>
</dbReference>
<dbReference type="AlphaFoldDB" id="A0A4R2GR22"/>
<feature type="chain" id="PRO_5020449153" evidence="4">
    <location>
        <begin position="33"/>
        <end position="397"/>
    </location>
</feature>
<evidence type="ECO:0000256" key="2">
    <source>
        <dbReference type="ARBA" id="ARBA00022729"/>
    </source>
</evidence>
<dbReference type="PANTHER" id="PTHR30483:SF38">
    <property type="entry name" value="BLR7848 PROTEIN"/>
    <property type="match status" value="1"/>
</dbReference>
<dbReference type="Gene3D" id="3.40.50.2300">
    <property type="match status" value="2"/>
</dbReference>
<dbReference type="InterPro" id="IPR028082">
    <property type="entry name" value="Peripla_BP_I"/>
</dbReference>
<evidence type="ECO:0000256" key="3">
    <source>
        <dbReference type="ARBA" id="ARBA00022970"/>
    </source>
</evidence>
<dbReference type="PANTHER" id="PTHR30483">
    <property type="entry name" value="LEUCINE-SPECIFIC-BINDING PROTEIN"/>
    <property type="match status" value="1"/>
</dbReference>
<feature type="signal peptide" evidence="4">
    <location>
        <begin position="1"/>
        <end position="32"/>
    </location>
</feature>
<organism evidence="6 7">
    <name type="scientific">Camelimonas lactis</name>
    <dbReference type="NCBI Taxonomy" id="659006"/>
    <lineage>
        <taxon>Bacteria</taxon>
        <taxon>Pseudomonadati</taxon>
        <taxon>Pseudomonadota</taxon>
        <taxon>Alphaproteobacteria</taxon>
        <taxon>Hyphomicrobiales</taxon>
        <taxon>Chelatococcaceae</taxon>
        <taxon>Camelimonas</taxon>
    </lineage>
</organism>
<evidence type="ECO:0000256" key="1">
    <source>
        <dbReference type="ARBA" id="ARBA00010062"/>
    </source>
</evidence>
<keyword evidence="3" id="KW-0813">Transport</keyword>
<accession>A0A4R2GR22</accession>
<evidence type="ECO:0000259" key="5">
    <source>
        <dbReference type="Pfam" id="PF13458"/>
    </source>
</evidence>
<evidence type="ECO:0000313" key="7">
    <source>
        <dbReference type="Proteomes" id="UP000294881"/>
    </source>
</evidence>
<dbReference type="EMBL" id="SLWL01000010">
    <property type="protein sequence ID" value="TCO12058.1"/>
    <property type="molecule type" value="Genomic_DNA"/>
</dbReference>
<dbReference type="Pfam" id="PF13458">
    <property type="entry name" value="Peripla_BP_6"/>
    <property type="match status" value="1"/>
</dbReference>
<dbReference type="CDD" id="cd06333">
    <property type="entry name" value="PBP1_ABC_RPA1789-like"/>
    <property type="match status" value="1"/>
</dbReference>
<reference evidence="6 7" key="1">
    <citation type="submission" date="2019-03" db="EMBL/GenBank/DDBJ databases">
        <title>Genomic Encyclopedia of Type Strains, Phase IV (KMG-IV): sequencing the most valuable type-strain genomes for metagenomic binning, comparative biology and taxonomic classification.</title>
        <authorList>
            <person name="Goeker M."/>
        </authorList>
    </citation>
    <scope>NUCLEOTIDE SEQUENCE [LARGE SCALE GENOMIC DNA]</scope>
    <source>
        <strain evidence="6 7">DSM 22958</strain>
    </source>
</reference>
<comment type="caution">
    <text evidence="6">The sequence shown here is derived from an EMBL/GenBank/DDBJ whole genome shotgun (WGS) entry which is preliminary data.</text>
</comment>
<dbReference type="RefSeq" id="WP_132008150.1">
    <property type="nucleotide sequence ID" value="NZ_JBHUNN010000002.1"/>
</dbReference>
<sequence>MKKAFRIAAFTAAVTISVSALGLIASGSVARAADPVRIGVTVSSTGPAASLGIPEANAVALLAKEVAGHPVEYIVLDDSTDTTKGVANMRKFISEEKVDAVVGSSVTPVTLAMVEVGAENKVPVVSLAANAKIVEPVDEKRKWAFKTPQNDRLMAKGIADHMAANGVKSVGFIGFTDAYGEGWLEEIKPALEAKGIRLVAVERYNRPDTSVTGQALKLMAAKPDAIMIAGAGTPAALPARTLKERGFKGPIYQTHGAANNDFLRVGGKDVEGSVLPAGPVLVADQLPDNHPSKKIAQKFISDYEAKYGKGSVSTFGAHMYDAGLLLQAAIPAALKVAKPGTPEFRAALRDAIENAKDVVYTQGVVNMTPTDHVGQDDRARVMVQIKDGAWKLLPASK</sequence>
<dbReference type="Proteomes" id="UP000294881">
    <property type="component" value="Unassembled WGS sequence"/>
</dbReference>
<dbReference type="OrthoDB" id="9147078at2"/>
<comment type="similarity">
    <text evidence="1">Belongs to the leucine-binding protein family.</text>
</comment>
<feature type="domain" description="Leucine-binding protein" evidence="5">
    <location>
        <begin position="35"/>
        <end position="385"/>
    </location>
</feature>
<gene>
    <name evidence="6" type="ORF">EV666_11097</name>
</gene>
<dbReference type="SUPFAM" id="SSF53822">
    <property type="entry name" value="Periplasmic binding protein-like I"/>
    <property type="match status" value="1"/>
</dbReference>
<keyword evidence="2 4" id="KW-0732">Signal</keyword>
<keyword evidence="7" id="KW-1185">Reference proteome</keyword>
<proteinExistence type="inferred from homology"/>
<keyword evidence="3" id="KW-0029">Amino-acid transport</keyword>
<name>A0A4R2GR22_9HYPH</name>